<protein>
    <submittedName>
        <fullName evidence="1">Uncharacterized protein</fullName>
    </submittedName>
</protein>
<dbReference type="Proteomes" id="UP001054945">
    <property type="component" value="Unassembled WGS sequence"/>
</dbReference>
<sequence>MRCKKNVVFRIISLKATNEVRIPFVYFQKTIHYCSHFPFPSQRKGWSLYGSIIRTFESKQRPSPVAHLSLDLLASENAPKRTEPEIWFVGTFFVSNALCLCDFLLSPRRRPE</sequence>
<comment type="caution">
    <text evidence="1">The sequence shown here is derived from an EMBL/GenBank/DDBJ whole genome shotgun (WGS) entry which is preliminary data.</text>
</comment>
<dbReference type="AlphaFoldDB" id="A0AAV4R085"/>
<evidence type="ECO:0000313" key="1">
    <source>
        <dbReference type="EMBL" id="GIY15683.1"/>
    </source>
</evidence>
<evidence type="ECO:0000313" key="2">
    <source>
        <dbReference type="Proteomes" id="UP001054945"/>
    </source>
</evidence>
<accession>A0AAV4R085</accession>
<keyword evidence="2" id="KW-1185">Reference proteome</keyword>
<proteinExistence type="predicted"/>
<name>A0AAV4R085_CAEEX</name>
<organism evidence="1 2">
    <name type="scientific">Caerostris extrusa</name>
    <name type="common">Bark spider</name>
    <name type="synonym">Caerostris bankana</name>
    <dbReference type="NCBI Taxonomy" id="172846"/>
    <lineage>
        <taxon>Eukaryota</taxon>
        <taxon>Metazoa</taxon>
        <taxon>Ecdysozoa</taxon>
        <taxon>Arthropoda</taxon>
        <taxon>Chelicerata</taxon>
        <taxon>Arachnida</taxon>
        <taxon>Araneae</taxon>
        <taxon>Araneomorphae</taxon>
        <taxon>Entelegynae</taxon>
        <taxon>Araneoidea</taxon>
        <taxon>Araneidae</taxon>
        <taxon>Caerostris</taxon>
    </lineage>
</organism>
<dbReference type="EMBL" id="BPLR01007267">
    <property type="protein sequence ID" value="GIY15683.1"/>
    <property type="molecule type" value="Genomic_DNA"/>
</dbReference>
<gene>
    <name evidence="1" type="ORF">CEXT_745821</name>
</gene>
<reference evidence="1 2" key="1">
    <citation type="submission" date="2021-06" db="EMBL/GenBank/DDBJ databases">
        <title>Caerostris extrusa draft genome.</title>
        <authorList>
            <person name="Kono N."/>
            <person name="Arakawa K."/>
        </authorList>
    </citation>
    <scope>NUCLEOTIDE SEQUENCE [LARGE SCALE GENOMIC DNA]</scope>
</reference>